<dbReference type="AlphaFoldDB" id="A0A9W3XCC1"/>
<evidence type="ECO:0000313" key="3">
    <source>
        <dbReference type="EMBL" id="AOM14647.1"/>
    </source>
</evidence>
<gene>
    <name evidence="3" type="ORF">BTI247_63170</name>
</gene>
<keyword evidence="3" id="KW-0614">Plasmid</keyword>
<feature type="region of interest" description="Disordered" evidence="1">
    <location>
        <begin position="38"/>
        <end position="57"/>
    </location>
</feature>
<feature type="compositionally biased region" description="Basic and acidic residues" evidence="1">
    <location>
        <begin position="43"/>
        <end position="57"/>
    </location>
</feature>
<evidence type="ECO:0000313" key="4">
    <source>
        <dbReference type="Proteomes" id="UP000192743"/>
    </source>
</evidence>
<accession>A0A9W3XCC1</accession>
<proteinExistence type="predicted"/>
<geneLocation type="plasmid" evidence="3 4">
    <name>p81952</name>
</geneLocation>
<name>A0A9W3XCC1_BACTU</name>
<organism evidence="3 4">
    <name type="scientific">Bacillus thuringiensis Bt18247</name>
    <dbReference type="NCBI Taxonomy" id="1423143"/>
    <lineage>
        <taxon>Bacteria</taxon>
        <taxon>Bacillati</taxon>
        <taxon>Bacillota</taxon>
        <taxon>Bacilli</taxon>
        <taxon>Bacillales</taxon>
        <taxon>Bacillaceae</taxon>
        <taxon>Bacillus</taxon>
        <taxon>Bacillus cereus group</taxon>
    </lineage>
</organism>
<sequence length="220" mass="25629">MNSLKQTKVLYSVIGVLLVVVGVMVGIIVAKNGDSSPVQQVTKQEEEHTSQKKEQKKKITAEDVKIVEHRTKEYLDPYLFKEGHKVSDEMVREIQRKYLTKRVQEELLPKYAYLADWRATTKEGNIQTFQVLDAYSQIDQTNQTITTYVKYSKPADVYGQTVDIEFWIEWIEENKEWRINSSLNWINHSTGEMLPEAKPISDNKRNILKGGREIRFPINH</sequence>
<keyword evidence="2" id="KW-1133">Transmembrane helix</keyword>
<feature type="transmembrane region" description="Helical" evidence="2">
    <location>
        <begin position="9"/>
        <end position="30"/>
    </location>
</feature>
<reference evidence="3 4" key="1">
    <citation type="submission" date="2016-02" db="EMBL/GenBank/DDBJ databases">
        <title>Comparative analysis of three nematocidal Bacillus thuringiensis strains.</title>
        <authorList>
            <person name="Hollensteiner J."/>
            <person name="Kloesener M."/>
            <person name="Bunk B."/>
            <person name="Sproeer C."/>
            <person name="Rosenstiel P."/>
            <person name="Schulte-Iserlohe R."/>
            <person name="Schulenburg H."/>
            <person name="Liesegang H."/>
        </authorList>
    </citation>
    <scope>NUCLEOTIDE SEQUENCE [LARGE SCALE GENOMIC DNA]</scope>
    <source>
        <strain evidence="3 4">Bt18247</strain>
        <plasmid evidence="3 4">p81952</plasmid>
    </source>
</reference>
<evidence type="ECO:0000256" key="2">
    <source>
        <dbReference type="SAM" id="Phobius"/>
    </source>
</evidence>
<dbReference type="RefSeq" id="WP_069356899.1">
    <property type="nucleotide sequence ID" value="NZ_CP015254.1"/>
</dbReference>
<keyword evidence="2" id="KW-0812">Transmembrane</keyword>
<keyword evidence="2" id="KW-0472">Membrane</keyword>
<dbReference type="Proteomes" id="UP000192743">
    <property type="component" value="Plasmid p81952"/>
</dbReference>
<evidence type="ECO:0000256" key="1">
    <source>
        <dbReference type="SAM" id="MobiDB-lite"/>
    </source>
</evidence>
<protein>
    <submittedName>
        <fullName evidence="3">Uncharacterized protein</fullName>
    </submittedName>
</protein>
<dbReference type="EMBL" id="CP015254">
    <property type="protein sequence ID" value="AOM14647.1"/>
    <property type="molecule type" value="Genomic_DNA"/>
</dbReference>